<dbReference type="InterPro" id="IPR050568">
    <property type="entry name" value="Transcr_DNA_Rep_Reg"/>
</dbReference>
<dbReference type="PANTHER" id="PTHR10252">
    <property type="entry name" value="HISTONE-LIKE TRANSCRIPTION FACTOR CCAAT-RELATED"/>
    <property type="match status" value="1"/>
</dbReference>
<feature type="compositionally biased region" description="Basic and acidic residues" evidence="3">
    <location>
        <begin position="80"/>
        <end position="89"/>
    </location>
</feature>
<feature type="compositionally biased region" description="Basic and acidic residues" evidence="3">
    <location>
        <begin position="97"/>
        <end position="106"/>
    </location>
</feature>
<sequence length="230" mass="24365">MPRGPASEVILVSSSSSSEGGGEAHGGKVSGGGGGGSDRQHAASADEVGSSRGGDADRVKERRKKRTKNGDGSDAAAAKGESRRGGDGRKTKKKKKKGEEEEEKKSSSPLSYTGDFVATSDGISLSSPSWSFPMSRVRRLIAGSESAGGNSSNLRTTLDSVFVINQAAKLFLEEIAEDAHAQATRERKKSVYYKHLSTTVGHEKRYEFLSDFVPEKVRAEGALKALAEED</sequence>
<organism evidence="5 6">
    <name type="scientific">Spirodela intermedia</name>
    <name type="common">Intermediate duckweed</name>
    <dbReference type="NCBI Taxonomy" id="51605"/>
    <lineage>
        <taxon>Eukaryota</taxon>
        <taxon>Viridiplantae</taxon>
        <taxon>Streptophyta</taxon>
        <taxon>Embryophyta</taxon>
        <taxon>Tracheophyta</taxon>
        <taxon>Spermatophyta</taxon>
        <taxon>Magnoliopsida</taxon>
        <taxon>Liliopsida</taxon>
        <taxon>Araceae</taxon>
        <taxon>Lemnoideae</taxon>
        <taxon>Spirodela</taxon>
    </lineage>
</organism>
<evidence type="ECO:0000256" key="1">
    <source>
        <dbReference type="ARBA" id="ARBA00004123"/>
    </source>
</evidence>
<feature type="compositionally biased region" description="Low complexity" evidence="3">
    <location>
        <begin position="7"/>
        <end position="18"/>
    </location>
</feature>
<gene>
    <name evidence="5" type="ORF">SI8410_07009653</name>
</gene>
<dbReference type="GO" id="GO:0006355">
    <property type="term" value="P:regulation of DNA-templated transcription"/>
    <property type="evidence" value="ECO:0007669"/>
    <property type="project" value="TreeGrafter"/>
</dbReference>
<evidence type="ECO:0000313" key="5">
    <source>
        <dbReference type="EMBL" id="CAA7398983.1"/>
    </source>
</evidence>
<evidence type="ECO:0000259" key="4">
    <source>
        <dbReference type="Pfam" id="PF00808"/>
    </source>
</evidence>
<dbReference type="EMBL" id="LR746270">
    <property type="protein sequence ID" value="CAA7398983.1"/>
    <property type="molecule type" value="Genomic_DNA"/>
</dbReference>
<dbReference type="GO" id="GO:0005634">
    <property type="term" value="C:nucleus"/>
    <property type="evidence" value="ECO:0007669"/>
    <property type="project" value="UniProtKB-SubCell"/>
</dbReference>
<protein>
    <recommendedName>
        <fullName evidence="4">Transcription factor CBF/NF-Y/archaeal histone domain-containing protein</fullName>
    </recommendedName>
</protein>
<dbReference type="Gene3D" id="1.10.20.10">
    <property type="entry name" value="Histone, subunit A"/>
    <property type="match status" value="1"/>
</dbReference>
<feature type="region of interest" description="Disordered" evidence="3">
    <location>
        <begin position="1"/>
        <end position="118"/>
    </location>
</feature>
<comment type="subcellular location">
    <subcellularLocation>
        <location evidence="1">Nucleus</location>
    </subcellularLocation>
</comment>
<dbReference type="InterPro" id="IPR003958">
    <property type="entry name" value="CBFA_NFYB_domain"/>
</dbReference>
<evidence type="ECO:0000256" key="3">
    <source>
        <dbReference type="SAM" id="MobiDB-lite"/>
    </source>
</evidence>
<keyword evidence="2" id="KW-0539">Nucleus</keyword>
<dbReference type="GO" id="GO:0046982">
    <property type="term" value="F:protein heterodimerization activity"/>
    <property type="evidence" value="ECO:0007669"/>
    <property type="project" value="InterPro"/>
</dbReference>
<evidence type="ECO:0000256" key="2">
    <source>
        <dbReference type="ARBA" id="ARBA00023242"/>
    </source>
</evidence>
<feature type="domain" description="Transcription factor CBF/NF-Y/archaeal histone" evidence="4">
    <location>
        <begin position="131"/>
        <end position="198"/>
    </location>
</feature>
<proteinExistence type="predicted"/>
<dbReference type="SUPFAM" id="SSF47113">
    <property type="entry name" value="Histone-fold"/>
    <property type="match status" value="1"/>
</dbReference>
<dbReference type="Proteomes" id="UP000663760">
    <property type="component" value="Chromosome 7"/>
</dbReference>
<dbReference type="OrthoDB" id="636685at2759"/>
<reference evidence="5" key="1">
    <citation type="submission" date="2020-02" db="EMBL/GenBank/DDBJ databases">
        <authorList>
            <person name="Scholz U."/>
            <person name="Mascher M."/>
            <person name="Fiebig A."/>
        </authorList>
    </citation>
    <scope>NUCLEOTIDE SEQUENCE</scope>
</reference>
<dbReference type="InterPro" id="IPR009072">
    <property type="entry name" value="Histone-fold"/>
</dbReference>
<accession>A0A7I8KMG2</accession>
<dbReference type="AlphaFoldDB" id="A0A7I8KMG2"/>
<dbReference type="Pfam" id="PF00808">
    <property type="entry name" value="CBFD_NFYB_HMF"/>
    <property type="match status" value="1"/>
</dbReference>
<dbReference type="GO" id="GO:0000976">
    <property type="term" value="F:transcription cis-regulatory region binding"/>
    <property type="evidence" value="ECO:0007669"/>
    <property type="project" value="TreeGrafter"/>
</dbReference>
<dbReference type="PANTHER" id="PTHR10252:SF93">
    <property type="entry name" value="DNA POLYMERASE II SUBUNIT B3-1"/>
    <property type="match status" value="1"/>
</dbReference>
<keyword evidence="6" id="KW-1185">Reference proteome</keyword>
<evidence type="ECO:0000313" key="6">
    <source>
        <dbReference type="Proteomes" id="UP000663760"/>
    </source>
</evidence>
<name>A0A7I8KMG2_SPIIN</name>
<feature type="compositionally biased region" description="Gly residues" evidence="3">
    <location>
        <begin position="19"/>
        <end position="37"/>
    </location>
</feature>